<dbReference type="InterPro" id="IPR034964">
    <property type="entry name" value="LS"/>
</dbReference>
<comment type="catalytic activity">
    <reaction evidence="6 7">
        <text>(2S)-2-hydroxy-3-oxobutyl phosphate + 5-amino-6-(D-ribitylamino)uracil = 6,7-dimethyl-8-(1-D-ribityl)lumazine + phosphate + 2 H2O + H(+)</text>
        <dbReference type="Rhea" id="RHEA:26152"/>
        <dbReference type="ChEBI" id="CHEBI:15377"/>
        <dbReference type="ChEBI" id="CHEBI:15378"/>
        <dbReference type="ChEBI" id="CHEBI:15934"/>
        <dbReference type="ChEBI" id="CHEBI:43474"/>
        <dbReference type="ChEBI" id="CHEBI:58201"/>
        <dbReference type="ChEBI" id="CHEBI:58830"/>
        <dbReference type="EC" id="2.5.1.78"/>
    </reaction>
</comment>
<dbReference type="PANTHER" id="PTHR21058:SF0">
    <property type="entry name" value="6,7-DIMETHYL-8-RIBITYLLUMAZINE SYNTHASE"/>
    <property type="match status" value="1"/>
</dbReference>
<dbReference type="EMBL" id="JAGKQQ010000001">
    <property type="protein sequence ID" value="MBP3953695.1"/>
    <property type="molecule type" value="Genomic_DNA"/>
</dbReference>
<keyword evidence="4 7" id="KW-0686">Riboflavin biosynthesis</keyword>
<evidence type="ECO:0000313" key="8">
    <source>
        <dbReference type="EMBL" id="MBP3953695.1"/>
    </source>
</evidence>
<keyword evidence="9" id="KW-1185">Reference proteome</keyword>
<gene>
    <name evidence="7" type="primary">ribH</name>
    <name evidence="8" type="ORF">J8F10_00060</name>
</gene>
<feature type="binding site" evidence="7">
    <location>
        <begin position="84"/>
        <end position="85"/>
    </location>
    <ligand>
        <name>(2S)-2-hydroxy-3-oxobutyl phosphate</name>
        <dbReference type="ChEBI" id="CHEBI:58830"/>
    </ligand>
</feature>
<proteinExistence type="inferred from homology"/>
<feature type="binding site" evidence="7">
    <location>
        <position position="126"/>
    </location>
    <ligand>
        <name>(2S)-2-hydroxy-3-oxobutyl phosphate</name>
        <dbReference type="ChEBI" id="CHEBI:58830"/>
    </ligand>
</feature>
<evidence type="ECO:0000256" key="1">
    <source>
        <dbReference type="ARBA" id="ARBA00004917"/>
    </source>
</evidence>
<dbReference type="InterPro" id="IPR002180">
    <property type="entry name" value="LS/RS"/>
</dbReference>
<dbReference type="NCBIfam" id="TIGR00114">
    <property type="entry name" value="lumazine-synth"/>
    <property type="match status" value="1"/>
</dbReference>
<evidence type="ECO:0000256" key="4">
    <source>
        <dbReference type="ARBA" id="ARBA00022619"/>
    </source>
</evidence>
<sequence>MIYEGDFSSPAGRFVLVVARFNGFVVEQLAAGAADALQRHGVSADRIDTVRVPGSYEIPLVAQKLGKSGKYAAVICLGCVIRGDTDHYDHVAGAATSGIAQAALNSGVPVIFGVLTCDTLEQAIHRAGAKAGNKGFEAAVCAVEMVNLLKKLPG</sequence>
<evidence type="ECO:0000256" key="3">
    <source>
        <dbReference type="ARBA" id="ARBA00012664"/>
    </source>
</evidence>
<dbReference type="Gene3D" id="3.40.50.960">
    <property type="entry name" value="Lumazine/riboflavin synthase"/>
    <property type="match status" value="1"/>
</dbReference>
<protein>
    <recommendedName>
        <fullName evidence="3 7">6,7-dimethyl-8-ribityllumazine synthase</fullName>
        <shortName evidence="7">DMRL synthase</shortName>
        <shortName evidence="7">LS</shortName>
        <shortName evidence="7">Lumazine synthase</shortName>
        <ecNumber evidence="3 7">2.5.1.78</ecNumber>
    </recommendedName>
</protein>
<feature type="binding site" evidence="7">
    <location>
        <begin position="79"/>
        <end position="81"/>
    </location>
    <ligand>
        <name>5-amino-6-(D-ribitylamino)uracil</name>
        <dbReference type="ChEBI" id="CHEBI:15934"/>
    </ligand>
</feature>
<dbReference type="EC" id="2.5.1.78" evidence="3 7"/>
<evidence type="ECO:0000256" key="7">
    <source>
        <dbReference type="HAMAP-Rule" id="MF_00178"/>
    </source>
</evidence>
<dbReference type="HAMAP" id="MF_00178">
    <property type="entry name" value="Lumazine_synth"/>
    <property type="match status" value="1"/>
</dbReference>
<dbReference type="RefSeq" id="WP_210651391.1">
    <property type="nucleotide sequence ID" value="NZ_JAGKQQ010000001.1"/>
</dbReference>
<feature type="binding site" evidence="7">
    <location>
        <begin position="55"/>
        <end position="57"/>
    </location>
    <ligand>
        <name>5-amino-6-(D-ribitylamino)uracil</name>
        <dbReference type="ChEBI" id="CHEBI:15934"/>
    </ligand>
</feature>
<dbReference type="NCBIfam" id="NF000812">
    <property type="entry name" value="PRK00061.1-4"/>
    <property type="match status" value="1"/>
</dbReference>
<dbReference type="Pfam" id="PF00885">
    <property type="entry name" value="DMRL_synthase"/>
    <property type="match status" value="1"/>
</dbReference>
<dbReference type="SUPFAM" id="SSF52121">
    <property type="entry name" value="Lumazine synthase"/>
    <property type="match status" value="1"/>
</dbReference>
<reference evidence="8 9" key="1">
    <citation type="submission" date="2021-04" db="EMBL/GenBank/DDBJ databases">
        <authorList>
            <person name="Ivanova A."/>
        </authorList>
    </citation>
    <scope>NUCLEOTIDE SEQUENCE [LARGE SCALE GENOMIC DNA]</scope>
    <source>
        <strain evidence="8 9">G18</strain>
    </source>
</reference>
<dbReference type="CDD" id="cd09209">
    <property type="entry name" value="Lumazine_synthase-I"/>
    <property type="match status" value="1"/>
</dbReference>
<evidence type="ECO:0000256" key="5">
    <source>
        <dbReference type="ARBA" id="ARBA00022679"/>
    </source>
</evidence>
<dbReference type="GO" id="GO:0000906">
    <property type="term" value="F:6,7-dimethyl-8-ribityllumazine synthase activity"/>
    <property type="evidence" value="ECO:0007669"/>
    <property type="project" value="UniProtKB-EC"/>
</dbReference>
<keyword evidence="5 7" id="KW-0808">Transferase</keyword>
<dbReference type="PANTHER" id="PTHR21058">
    <property type="entry name" value="6,7-DIMETHYL-8-RIBITYLLUMAZINE SYNTHASE DMRL SYNTHASE LUMAZINE SYNTHASE"/>
    <property type="match status" value="1"/>
</dbReference>
<accession>A0ABS5BJ04</accession>
<name>A0ABS5BJ04_9BACT</name>
<comment type="similarity">
    <text evidence="2 7">Belongs to the DMRL synthase family.</text>
</comment>
<evidence type="ECO:0000313" key="9">
    <source>
        <dbReference type="Proteomes" id="UP000676565"/>
    </source>
</evidence>
<evidence type="ECO:0000256" key="2">
    <source>
        <dbReference type="ARBA" id="ARBA00007424"/>
    </source>
</evidence>
<evidence type="ECO:0000256" key="6">
    <source>
        <dbReference type="ARBA" id="ARBA00048785"/>
    </source>
</evidence>
<comment type="function">
    <text evidence="7">Catalyzes the formation of 6,7-dimethyl-8-ribityllumazine by condensation of 5-amino-6-(D-ribitylamino)uracil with 3,4-dihydroxy-2-butanone 4-phosphate. This is the penultimate step in the biosynthesis of riboflavin.</text>
</comment>
<organism evidence="8 9">
    <name type="scientific">Gemmata palustris</name>
    <dbReference type="NCBI Taxonomy" id="2822762"/>
    <lineage>
        <taxon>Bacteria</taxon>
        <taxon>Pseudomonadati</taxon>
        <taxon>Planctomycetota</taxon>
        <taxon>Planctomycetia</taxon>
        <taxon>Gemmatales</taxon>
        <taxon>Gemmataceae</taxon>
        <taxon>Gemmata</taxon>
    </lineage>
</organism>
<feature type="active site" description="Proton donor" evidence="7">
    <location>
        <position position="87"/>
    </location>
</feature>
<dbReference type="InterPro" id="IPR036467">
    <property type="entry name" value="LS/RS_sf"/>
</dbReference>
<dbReference type="Proteomes" id="UP000676565">
    <property type="component" value="Unassembled WGS sequence"/>
</dbReference>
<comment type="pathway">
    <text evidence="1 7">Cofactor biosynthesis; riboflavin biosynthesis; riboflavin from 2-hydroxy-3-oxobutyl phosphate and 5-amino-6-(D-ribitylamino)uracil: step 1/2.</text>
</comment>
<comment type="caution">
    <text evidence="8">The sequence shown here is derived from an EMBL/GenBank/DDBJ whole genome shotgun (WGS) entry which is preliminary data.</text>
</comment>
<feature type="binding site" evidence="7">
    <location>
        <position position="21"/>
    </location>
    <ligand>
        <name>5-amino-6-(D-ribitylamino)uracil</name>
        <dbReference type="ChEBI" id="CHEBI:15934"/>
    </ligand>
</feature>
<feature type="binding site" evidence="7">
    <location>
        <position position="112"/>
    </location>
    <ligand>
        <name>5-amino-6-(D-ribitylamino)uracil</name>
        <dbReference type="ChEBI" id="CHEBI:15934"/>
    </ligand>
</feature>